<dbReference type="SMART" id="SM00450">
    <property type="entry name" value="RHOD"/>
    <property type="match status" value="1"/>
</dbReference>
<organism evidence="2 3">
    <name type="scientific">Methylovirgula ligni</name>
    <dbReference type="NCBI Taxonomy" id="569860"/>
    <lineage>
        <taxon>Bacteria</taxon>
        <taxon>Pseudomonadati</taxon>
        <taxon>Pseudomonadota</taxon>
        <taxon>Alphaproteobacteria</taxon>
        <taxon>Hyphomicrobiales</taxon>
        <taxon>Beijerinckiaceae</taxon>
        <taxon>Methylovirgula</taxon>
    </lineage>
</organism>
<comment type="caution">
    <text evidence="2">The sequence shown here is derived from an EMBL/GenBank/DDBJ whole genome shotgun (WGS) entry which is preliminary data.</text>
</comment>
<feature type="domain" description="Rhodanese" evidence="1">
    <location>
        <begin position="20"/>
        <end position="108"/>
    </location>
</feature>
<dbReference type="GO" id="GO:0016740">
    <property type="term" value="F:transferase activity"/>
    <property type="evidence" value="ECO:0007669"/>
    <property type="project" value="UniProtKB-KW"/>
</dbReference>
<proteinExistence type="predicted"/>
<sequence>MSTRVPFQHIDAANAETLISSGNIIILDVREADSFERGHIDGAKNATIANLFNILDGVARDRSILVYCYHGYASQEFGQLLSDFCYTNVYSLNGGYEAWINRADTLAG</sequence>
<gene>
    <name evidence="2" type="ORF">DES32_0148</name>
</gene>
<dbReference type="InterPro" id="IPR001763">
    <property type="entry name" value="Rhodanese-like_dom"/>
</dbReference>
<accession>A0A3D9Z1D9</accession>
<dbReference type="PROSITE" id="PS50206">
    <property type="entry name" value="RHODANESE_3"/>
    <property type="match status" value="1"/>
</dbReference>
<keyword evidence="3" id="KW-1185">Reference proteome</keyword>
<dbReference type="InterPro" id="IPR050229">
    <property type="entry name" value="GlpE_sulfurtransferase"/>
</dbReference>
<dbReference type="AlphaFoldDB" id="A0A3D9Z1D9"/>
<dbReference type="Gene3D" id="3.40.250.10">
    <property type="entry name" value="Rhodanese-like domain"/>
    <property type="match status" value="1"/>
</dbReference>
<dbReference type="RefSeq" id="WP_165204171.1">
    <property type="nucleotide sequence ID" value="NZ_CP025086.1"/>
</dbReference>
<evidence type="ECO:0000313" key="3">
    <source>
        <dbReference type="Proteomes" id="UP000256900"/>
    </source>
</evidence>
<name>A0A3D9Z1D9_9HYPH</name>
<dbReference type="InterPro" id="IPR036873">
    <property type="entry name" value="Rhodanese-like_dom_sf"/>
</dbReference>
<reference evidence="2 3" key="1">
    <citation type="submission" date="2018-08" db="EMBL/GenBank/DDBJ databases">
        <title>Genomic Encyclopedia of Type Strains, Phase IV (KMG-IV): sequencing the most valuable type-strain genomes for metagenomic binning, comparative biology and taxonomic classification.</title>
        <authorList>
            <person name="Goeker M."/>
        </authorList>
    </citation>
    <scope>NUCLEOTIDE SEQUENCE [LARGE SCALE GENOMIC DNA]</scope>
    <source>
        <strain evidence="2 3">BW863</strain>
    </source>
</reference>
<keyword evidence="2" id="KW-0808">Transferase</keyword>
<dbReference type="Proteomes" id="UP000256900">
    <property type="component" value="Unassembled WGS sequence"/>
</dbReference>
<dbReference type="Pfam" id="PF00581">
    <property type="entry name" value="Rhodanese"/>
    <property type="match status" value="1"/>
</dbReference>
<dbReference type="EMBL" id="QUMO01000001">
    <property type="protein sequence ID" value="REF88937.1"/>
    <property type="molecule type" value="Genomic_DNA"/>
</dbReference>
<dbReference type="SUPFAM" id="SSF52821">
    <property type="entry name" value="Rhodanese/Cell cycle control phosphatase"/>
    <property type="match status" value="1"/>
</dbReference>
<evidence type="ECO:0000313" key="2">
    <source>
        <dbReference type="EMBL" id="REF88937.1"/>
    </source>
</evidence>
<dbReference type="PANTHER" id="PTHR43031:SF1">
    <property type="entry name" value="PYRIDINE NUCLEOTIDE-DISULPHIDE OXIDOREDUCTASE"/>
    <property type="match status" value="1"/>
</dbReference>
<protein>
    <submittedName>
        <fullName evidence="2">Rhodanese-related sulfurtransferase</fullName>
    </submittedName>
</protein>
<evidence type="ECO:0000259" key="1">
    <source>
        <dbReference type="PROSITE" id="PS50206"/>
    </source>
</evidence>
<dbReference type="PANTHER" id="PTHR43031">
    <property type="entry name" value="FAD-DEPENDENT OXIDOREDUCTASE"/>
    <property type="match status" value="1"/>
</dbReference>